<dbReference type="Gene3D" id="1.10.10.60">
    <property type="entry name" value="Homeodomain-like"/>
    <property type="match status" value="1"/>
</dbReference>
<comment type="similarity">
    <text evidence="2">Belongs to the type-B carboxylesterase/lipase family.</text>
</comment>
<dbReference type="InterPro" id="IPR001356">
    <property type="entry name" value="HD"/>
</dbReference>
<dbReference type="PROSITE" id="PS50071">
    <property type="entry name" value="HOMEOBOX_2"/>
    <property type="match status" value="1"/>
</dbReference>
<dbReference type="AlphaFoldDB" id="A0AAJ6QUL2"/>
<evidence type="ECO:0000256" key="8">
    <source>
        <dbReference type="ARBA" id="ARBA00023242"/>
    </source>
</evidence>
<dbReference type="KEGG" id="goe:100898132"/>
<dbReference type="SUPFAM" id="SSF46689">
    <property type="entry name" value="Homeodomain-like"/>
    <property type="match status" value="1"/>
</dbReference>
<keyword evidence="8 9" id="KW-0539">Nucleus</keyword>
<feature type="DNA-binding region" description="Homeobox" evidence="9">
    <location>
        <begin position="128"/>
        <end position="187"/>
    </location>
</feature>
<evidence type="ECO:0000256" key="5">
    <source>
        <dbReference type="ARBA" id="ARBA00023125"/>
    </source>
</evidence>
<feature type="compositionally biased region" description="Basic and acidic residues" evidence="11">
    <location>
        <begin position="108"/>
        <end position="120"/>
    </location>
</feature>
<dbReference type="InterPro" id="IPR050309">
    <property type="entry name" value="Type-B_Carboxylest/Lipase"/>
</dbReference>
<evidence type="ECO:0000256" key="4">
    <source>
        <dbReference type="ARBA" id="ARBA00022801"/>
    </source>
</evidence>
<keyword evidence="7" id="KW-0325">Glycoprotein</keyword>
<dbReference type="InterPro" id="IPR020479">
    <property type="entry name" value="HD_metazoa"/>
</dbReference>
<feature type="domain" description="Homeobox" evidence="12">
    <location>
        <begin position="126"/>
        <end position="186"/>
    </location>
</feature>
<evidence type="ECO:0000256" key="9">
    <source>
        <dbReference type="PROSITE-ProRule" id="PRU00108"/>
    </source>
</evidence>
<feature type="compositionally biased region" description="Basic and acidic residues" evidence="11">
    <location>
        <begin position="82"/>
        <end position="91"/>
    </location>
</feature>
<dbReference type="InterPro" id="IPR002018">
    <property type="entry name" value="CarbesteraseB"/>
</dbReference>
<dbReference type="PANTHER" id="PTHR11559">
    <property type="entry name" value="CARBOXYLESTERASE"/>
    <property type="match status" value="1"/>
</dbReference>
<dbReference type="Gene3D" id="3.40.50.1820">
    <property type="entry name" value="alpha/beta hydrolase"/>
    <property type="match status" value="1"/>
</dbReference>
<dbReference type="SMART" id="SM00389">
    <property type="entry name" value="HOX"/>
    <property type="match status" value="1"/>
</dbReference>
<sequence>MEVRDRIQETTTPESPLPSTTLFSIASLISSSQRRFPSARSPLEFPFPPIDMRAYYESMLQRSFGTDRVLDLSTSSQQMIAVDRREDDSRGEIPSLCNSPPSSPNSSIDDKRVPSLHGEDFFDDGGVNRRRRTAFTSEQLLELEKEFHSKKYLSLSERSQIAHQLKLSEVQVKIWFQNRRAKWKRVKAGLSAGSRSGSQEGHSRIVVPIPVHVNRVGIRSQHSARGLHEPMGGLVDAEALVESSLGTIIGKTEAYEGVGVESFLGIPYAKPPVDELRFAHPQAAVPFGELNATEYSPTCIQTKIFPIRLQPSSEDCLYLNVFRKAGTRPQSKRPVIFVIHGGAFCVGSASQAFYSGLPVTATGDVIVVTINYRLGILGFADMKDLAPGNLGLFDQLLALEWVHDNIASFGGDPERVTLLGVSAGAMSVSALVNTPLIRGKNLFKQAIMDAGVMSRTTVMTQDISFRKVKDIAAKIGCGTAEGERMLSCLREMNATLLTDASSDPESSPILTFTPTVDGKFIALEPSKDTQEKSDKFADVRMIVGVAKNEGSLFTGFYPAVKTLKNETDFIELAKEISRGFLYPLTLETEDAKDSLIRTYFGKSADHYEDVAELIADGTFICPSNAFVKNYAKTHKNVFVYNFEKVMKRKYLKFGPDNVGAYHGSPFANFFGSYLVTPKEDIDGPLEPEDVQFAKDSVELLVNFLNFENAPKFRGVTWPNYSKGEGILIIDDKPTIKRDLVHEDRCEKIFPLMRTPLARRLGRMLGARIHQSYTENIGIQLSVTILPESRRRGNLRMKLMDETACPLKSVLHEN</sequence>
<dbReference type="InterPro" id="IPR009057">
    <property type="entry name" value="Homeodomain-like_sf"/>
</dbReference>
<evidence type="ECO:0000313" key="13">
    <source>
        <dbReference type="Proteomes" id="UP000694867"/>
    </source>
</evidence>
<organism evidence="13 14">
    <name type="scientific">Galendromus occidentalis</name>
    <name type="common">western predatory mite</name>
    <dbReference type="NCBI Taxonomy" id="34638"/>
    <lineage>
        <taxon>Eukaryota</taxon>
        <taxon>Metazoa</taxon>
        <taxon>Ecdysozoa</taxon>
        <taxon>Arthropoda</taxon>
        <taxon>Chelicerata</taxon>
        <taxon>Arachnida</taxon>
        <taxon>Acari</taxon>
        <taxon>Parasitiformes</taxon>
        <taxon>Mesostigmata</taxon>
        <taxon>Gamasina</taxon>
        <taxon>Phytoseioidea</taxon>
        <taxon>Phytoseiidae</taxon>
        <taxon>Typhlodrominae</taxon>
        <taxon>Galendromus</taxon>
    </lineage>
</organism>
<keyword evidence="4" id="KW-0378">Hydrolase</keyword>
<dbReference type="PRINTS" id="PR00024">
    <property type="entry name" value="HOMEOBOX"/>
</dbReference>
<dbReference type="GeneID" id="100898132"/>
<evidence type="ECO:0000259" key="12">
    <source>
        <dbReference type="PROSITE" id="PS50071"/>
    </source>
</evidence>
<evidence type="ECO:0000256" key="3">
    <source>
        <dbReference type="ARBA" id="ARBA00022487"/>
    </source>
</evidence>
<dbReference type="InterPro" id="IPR019826">
    <property type="entry name" value="Carboxylesterase_B_AS"/>
</dbReference>
<accession>A0AAJ6QUL2</accession>
<evidence type="ECO:0000256" key="7">
    <source>
        <dbReference type="ARBA" id="ARBA00023180"/>
    </source>
</evidence>
<dbReference type="CDD" id="cd00086">
    <property type="entry name" value="homeodomain"/>
    <property type="match status" value="1"/>
</dbReference>
<comment type="subcellular location">
    <subcellularLocation>
        <location evidence="1 9 10">Nucleus</location>
    </subcellularLocation>
</comment>
<reference evidence="14" key="1">
    <citation type="submission" date="2025-08" db="UniProtKB">
        <authorList>
            <consortium name="RefSeq"/>
        </authorList>
    </citation>
    <scope>IDENTIFICATION</scope>
</reference>
<proteinExistence type="inferred from homology"/>
<feature type="compositionally biased region" description="Low complexity" evidence="11">
    <location>
        <begin position="94"/>
        <end position="107"/>
    </location>
</feature>
<dbReference type="PROSITE" id="PS00027">
    <property type="entry name" value="HOMEOBOX_1"/>
    <property type="match status" value="1"/>
</dbReference>
<evidence type="ECO:0000256" key="10">
    <source>
        <dbReference type="RuleBase" id="RU000682"/>
    </source>
</evidence>
<dbReference type="SUPFAM" id="SSF53474">
    <property type="entry name" value="alpha/beta-Hydrolases"/>
    <property type="match status" value="1"/>
</dbReference>
<evidence type="ECO:0000256" key="1">
    <source>
        <dbReference type="ARBA" id="ARBA00004123"/>
    </source>
</evidence>
<evidence type="ECO:0000256" key="2">
    <source>
        <dbReference type="ARBA" id="ARBA00005964"/>
    </source>
</evidence>
<keyword evidence="3" id="KW-0719">Serine esterase</keyword>
<dbReference type="GO" id="GO:0052689">
    <property type="term" value="F:carboxylic ester hydrolase activity"/>
    <property type="evidence" value="ECO:0007669"/>
    <property type="project" value="UniProtKB-KW"/>
</dbReference>
<name>A0AAJ6QUL2_9ACAR</name>
<keyword evidence="5 9" id="KW-0238">DNA-binding</keyword>
<evidence type="ECO:0000313" key="14">
    <source>
        <dbReference type="RefSeq" id="XP_003744418.3"/>
    </source>
</evidence>
<evidence type="ECO:0000256" key="11">
    <source>
        <dbReference type="SAM" id="MobiDB-lite"/>
    </source>
</evidence>
<dbReference type="GO" id="GO:0003677">
    <property type="term" value="F:DNA binding"/>
    <property type="evidence" value="ECO:0007669"/>
    <property type="project" value="UniProtKB-UniRule"/>
</dbReference>
<gene>
    <name evidence="14" type="primary">LOC100898132</name>
</gene>
<evidence type="ECO:0000256" key="6">
    <source>
        <dbReference type="ARBA" id="ARBA00023155"/>
    </source>
</evidence>
<protein>
    <submittedName>
        <fullName evidence="14">Carboxylesterase 1D-like</fullName>
    </submittedName>
</protein>
<keyword evidence="6 9" id="KW-0371">Homeobox</keyword>
<dbReference type="Pfam" id="PF00046">
    <property type="entry name" value="Homeodomain"/>
    <property type="match status" value="1"/>
</dbReference>
<dbReference type="InterPro" id="IPR029058">
    <property type="entry name" value="AB_hydrolase_fold"/>
</dbReference>
<dbReference type="PROSITE" id="PS00122">
    <property type="entry name" value="CARBOXYLESTERASE_B_1"/>
    <property type="match status" value="1"/>
</dbReference>
<feature type="region of interest" description="Disordered" evidence="11">
    <location>
        <begin position="82"/>
        <end position="124"/>
    </location>
</feature>
<keyword evidence="13" id="KW-1185">Reference proteome</keyword>
<dbReference type="GO" id="GO:0000981">
    <property type="term" value="F:DNA-binding transcription factor activity, RNA polymerase II-specific"/>
    <property type="evidence" value="ECO:0007669"/>
    <property type="project" value="InterPro"/>
</dbReference>
<dbReference type="GO" id="GO:0005634">
    <property type="term" value="C:nucleus"/>
    <property type="evidence" value="ECO:0007669"/>
    <property type="project" value="UniProtKB-SubCell"/>
</dbReference>
<dbReference type="Proteomes" id="UP000694867">
    <property type="component" value="Unplaced"/>
</dbReference>
<dbReference type="InterPro" id="IPR017970">
    <property type="entry name" value="Homeobox_CS"/>
</dbReference>
<dbReference type="RefSeq" id="XP_003744418.3">
    <property type="nucleotide sequence ID" value="XM_003744370.3"/>
</dbReference>
<dbReference type="Pfam" id="PF00135">
    <property type="entry name" value="COesterase"/>
    <property type="match status" value="1"/>
</dbReference>